<comment type="caution">
    <text evidence="1">The sequence shown here is derived from an EMBL/GenBank/DDBJ whole genome shotgun (WGS) entry which is preliminary data.</text>
</comment>
<organism evidence="1 2">
    <name type="scientific">Pseudidiomarina aquimaris</name>
    <dbReference type="NCBI Taxonomy" id="641841"/>
    <lineage>
        <taxon>Bacteria</taxon>
        <taxon>Pseudomonadati</taxon>
        <taxon>Pseudomonadota</taxon>
        <taxon>Gammaproteobacteria</taxon>
        <taxon>Alteromonadales</taxon>
        <taxon>Idiomarinaceae</taxon>
        <taxon>Pseudidiomarina</taxon>
    </lineage>
</organism>
<evidence type="ECO:0000313" key="1">
    <source>
        <dbReference type="EMBL" id="RUO50245.1"/>
    </source>
</evidence>
<dbReference type="Proteomes" id="UP000286678">
    <property type="component" value="Unassembled WGS sequence"/>
</dbReference>
<accession>A0A432XNF3</accession>
<name>A0A432XNF3_9GAMM</name>
<dbReference type="SUPFAM" id="SSF53067">
    <property type="entry name" value="Actin-like ATPase domain"/>
    <property type="match status" value="1"/>
</dbReference>
<reference evidence="2" key="1">
    <citation type="journal article" date="2018" name="Front. Microbiol.">
        <title>Genome-Based Analysis Reveals the Taxonomy and Diversity of the Family Idiomarinaceae.</title>
        <authorList>
            <person name="Liu Y."/>
            <person name="Lai Q."/>
            <person name="Shao Z."/>
        </authorList>
    </citation>
    <scope>NUCLEOTIDE SEQUENCE [LARGE SCALE GENOMIC DNA]</scope>
    <source>
        <strain evidence="2">SW15</strain>
    </source>
</reference>
<dbReference type="InterPro" id="IPR043129">
    <property type="entry name" value="ATPase_NBD"/>
</dbReference>
<dbReference type="OrthoDB" id="5296002at2"/>
<dbReference type="AlphaFoldDB" id="A0A432XNF3"/>
<evidence type="ECO:0000313" key="2">
    <source>
        <dbReference type="Proteomes" id="UP000286678"/>
    </source>
</evidence>
<keyword evidence="2" id="KW-1185">Reference proteome</keyword>
<dbReference type="EMBL" id="PIPT01000002">
    <property type="protein sequence ID" value="RUO50245.1"/>
    <property type="molecule type" value="Genomic_DNA"/>
</dbReference>
<proteinExistence type="predicted"/>
<protein>
    <submittedName>
        <fullName evidence="1">Uncharacterized protein</fullName>
    </submittedName>
</protein>
<dbReference type="RefSeq" id="WP_126833134.1">
    <property type="nucleotide sequence ID" value="NZ_PIPT01000002.1"/>
</dbReference>
<gene>
    <name evidence="1" type="ORF">CWE21_03770</name>
</gene>
<sequence>MLNLLRARSKSPYLLVFGIHRNVVHFVVVDVRDTSQPQLIVSDEHVVTQDDAAASMRALLDKYSRYGKHDPRLALVLGSGLYQSVTLDKPQLSDAELASSLRYQLTDLVSFEPDDCLADYYELPLQVQGQQKIHAIAASRSQLAPLLKVAHELTERVQGIYAEEQALEKLHSENTEAGALVYQQNQQPALVQVYSNAELQVTRAVRSLEKISELTLDEIKLGGLQPLSIEIQRSADYFERQLRQRPLAVVWLAIGIEKNQEVLSTVHEDLGLDVVWASYPTWAQELAAGDYSDFPVLGGALLALADSSNEPEVSS</sequence>